<dbReference type="AlphaFoldDB" id="I7A151"/>
<evidence type="ECO:0000256" key="7">
    <source>
        <dbReference type="RuleBase" id="RU003877"/>
    </source>
</evidence>
<dbReference type="PROSITE" id="PS00783">
    <property type="entry name" value="RIBOSOMAL_L13"/>
    <property type="match status" value="1"/>
</dbReference>
<protein>
    <recommendedName>
        <fullName evidence="5 6">Large ribosomal subunit protein uL13</fullName>
    </recommendedName>
</protein>
<dbReference type="GO" id="GO:0003735">
    <property type="term" value="F:structural constituent of ribosome"/>
    <property type="evidence" value="ECO:0007669"/>
    <property type="project" value="InterPro"/>
</dbReference>
<keyword evidence="3 6" id="KW-0689">Ribosomal protein</keyword>
<evidence type="ECO:0000256" key="2">
    <source>
        <dbReference type="ARBA" id="ARBA00011838"/>
    </source>
</evidence>
<comment type="function">
    <text evidence="6 8">This protein is one of the early assembly proteins of the 50S ribosomal subunit, although it is not seen to bind rRNA by itself. It is important during the early stages of 50S assembly.</text>
</comment>
<evidence type="ECO:0000256" key="6">
    <source>
        <dbReference type="HAMAP-Rule" id="MF_01366"/>
    </source>
</evidence>
<dbReference type="InterPro" id="IPR005823">
    <property type="entry name" value="Ribosomal_uL13_bac-type"/>
</dbReference>
<proteinExistence type="inferred from homology"/>
<dbReference type="NCBIfam" id="TIGR01066">
    <property type="entry name" value="rplM_bact"/>
    <property type="match status" value="1"/>
</dbReference>
<dbReference type="OrthoDB" id="9801330at2"/>
<dbReference type="InterPro" id="IPR036899">
    <property type="entry name" value="Ribosomal_uL13_sf"/>
</dbReference>
<dbReference type="PANTHER" id="PTHR11545">
    <property type="entry name" value="RIBOSOMAL PROTEIN L13"/>
    <property type="match status" value="1"/>
</dbReference>
<dbReference type="Proteomes" id="UP000009011">
    <property type="component" value="Chromosome"/>
</dbReference>
<dbReference type="GO" id="GO:0006412">
    <property type="term" value="P:translation"/>
    <property type="evidence" value="ECO:0007669"/>
    <property type="project" value="UniProtKB-UniRule"/>
</dbReference>
<accession>I7A151</accession>
<dbReference type="SUPFAM" id="SSF52161">
    <property type="entry name" value="Ribosomal protein L13"/>
    <property type="match status" value="1"/>
</dbReference>
<evidence type="ECO:0000313" key="9">
    <source>
        <dbReference type="EMBL" id="AFN74918.1"/>
    </source>
</evidence>
<organism evidence="9 10">
    <name type="scientific">Melioribacter roseus (strain DSM 23840 / JCM 17771 / VKM B-2668 / P3M-2)</name>
    <dbReference type="NCBI Taxonomy" id="1191523"/>
    <lineage>
        <taxon>Bacteria</taxon>
        <taxon>Pseudomonadati</taxon>
        <taxon>Ignavibacteriota</taxon>
        <taxon>Ignavibacteria</taxon>
        <taxon>Ignavibacteriales</taxon>
        <taxon>Melioribacteraceae</taxon>
        <taxon>Melioribacter</taxon>
    </lineage>
</organism>
<dbReference type="InterPro" id="IPR023563">
    <property type="entry name" value="Ribosomal_uL13_CS"/>
</dbReference>
<dbReference type="RefSeq" id="WP_014856352.1">
    <property type="nucleotide sequence ID" value="NC_018178.1"/>
</dbReference>
<dbReference type="PANTHER" id="PTHR11545:SF2">
    <property type="entry name" value="LARGE RIBOSOMAL SUBUNIT PROTEIN UL13M"/>
    <property type="match status" value="1"/>
</dbReference>
<keyword evidence="10" id="KW-1185">Reference proteome</keyword>
<dbReference type="eggNOG" id="COG0102">
    <property type="taxonomic scope" value="Bacteria"/>
</dbReference>
<dbReference type="PIRSF" id="PIRSF002181">
    <property type="entry name" value="Ribosomal_L13"/>
    <property type="match status" value="1"/>
</dbReference>
<dbReference type="HAMAP" id="MF_01366">
    <property type="entry name" value="Ribosomal_uL13"/>
    <property type="match status" value="1"/>
</dbReference>
<reference evidence="9 10" key="1">
    <citation type="journal article" date="2013" name="PLoS ONE">
        <title>Genomic analysis of Melioribacter roseus, facultatively anaerobic organotrophic bacterium representing a novel deep lineage within Bacteriodetes/Chlorobi group.</title>
        <authorList>
            <person name="Kadnikov V.V."/>
            <person name="Mardanov A.V."/>
            <person name="Podosokorskaya O.A."/>
            <person name="Gavrilov S.N."/>
            <person name="Kublanov I.V."/>
            <person name="Beletsky A.V."/>
            <person name="Bonch-Osmolovskaya E.A."/>
            <person name="Ravin N.V."/>
        </authorList>
    </citation>
    <scope>NUCLEOTIDE SEQUENCE [LARGE SCALE GENOMIC DNA]</scope>
    <source>
        <strain evidence="10">JCM 17771 / P3M-2</strain>
    </source>
</reference>
<dbReference type="GO" id="GO:0022625">
    <property type="term" value="C:cytosolic large ribosomal subunit"/>
    <property type="evidence" value="ECO:0007669"/>
    <property type="project" value="TreeGrafter"/>
</dbReference>
<evidence type="ECO:0000256" key="1">
    <source>
        <dbReference type="ARBA" id="ARBA00006227"/>
    </source>
</evidence>
<dbReference type="Pfam" id="PF00572">
    <property type="entry name" value="Ribosomal_L13"/>
    <property type="match status" value="1"/>
</dbReference>
<gene>
    <name evidence="6 8" type="primary">rplM</name>
    <name evidence="9" type="ordered locus">MROS_1684</name>
</gene>
<dbReference type="FunFam" id="3.90.1180.10:FF:000001">
    <property type="entry name" value="50S ribosomal protein L13"/>
    <property type="match status" value="1"/>
</dbReference>
<evidence type="ECO:0000256" key="8">
    <source>
        <dbReference type="RuleBase" id="RU003878"/>
    </source>
</evidence>
<evidence type="ECO:0000256" key="4">
    <source>
        <dbReference type="ARBA" id="ARBA00023274"/>
    </source>
</evidence>
<sequence length="146" mass="16555">MKQEKITKFIKSEDAEKKWYIVDAKDQVLGRLAAKVASIIRGKHKPVFTPNMDTGDFVIVINADKIKVTGKREQLKTYFRHSLYPGGAKITSFSDLLAKKPEYVIEHAVKGMLPKNRLGRKLAKKLKVYAGEEHPHKAQKPEVISL</sequence>
<evidence type="ECO:0000313" key="10">
    <source>
        <dbReference type="Proteomes" id="UP000009011"/>
    </source>
</evidence>
<dbReference type="Gene3D" id="3.90.1180.10">
    <property type="entry name" value="Ribosomal protein L13"/>
    <property type="match status" value="1"/>
</dbReference>
<keyword evidence="4 6" id="KW-0687">Ribonucleoprotein</keyword>
<dbReference type="CDD" id="cd00392">
    <property type="entry name" value="Ribosomal_L13"/>
    <property type="match status" value="1"/>
</dbReference>
<dbReference type="STRING" id="1191523.MROS_1684"/>
<evidence type="ECO:0000256" key="5">
    <source>
        <dbReference type="ARBA" id="ARBA00035201"/>
    </source>
</evidence>
<dbReference type="KEGG" id="mro:MROS_1684"/>
<dbReference type="PATRIC" id="fig|1191523.3.peg.1784"/>
<dbReference type="GO" id="GO:0017148">
    <property type="term" value="P:negative regulation of translation"/>
    <property type="evidence" value="ECO:0007669"/>
    <property type="project" value="TreeGrafter"/>
</dbReference>
<dbReference type="GO" id="GO:0003729">
    <property type="term" value="F:mRNA binding"/>
    <property type="evidence" value="ECO:0007669"/>
    <property type="project" value="TreeGrafter"/>
</dbReference>
<name>I7A151_MELRP</name>
<comment type="similarity">
    <text evidence="1 6 7">Belongs to the universal ribosomal protein uL13 family.</text>
</comment>
<dbReference type="HOGENOM" id="CLU_082184_2_2_10"/>
<comment type="subunit">
    <text evidence="2 6">Part of the 50S ribosomal subunit.</text>
</comment>
<evidence type="ECO:0000256" key="3">
    <source>
        <dbReference type="ARBA" id="ARBA00022980"/>
    </source>
</evidence>
<dbReference type="InterPro" id="IPR005822">
    <property type="entry name" value="Ribosomal_uL13"/>
</dbReference>
<dbReference type="EMBL" id="CP003557">
    <property type="protein sequence ID" value="AFN74918.1"/>
    <property type="molecule type" value="Genomic_DNA"/>
</dbReference>